<evidence type="ECO:0000256" key="6">
    <source>
        <dbReference type="ARBA" id="ARBA00022490"/>
    </source>
</evidence>
<dbReference type="AlphaFoldDB" id="H2YJL7"/>
<dbReference type="GO" id="GO:0005049">
    <property type="term" value="F:nuclear export signal receptor activity"/>
    <property type="evidence" value="ECO:0007669"/>
    <property type="project" value="TreeGrafter"/>
</dbReference>
<evidence type="ECO:0000259" key="11">
    <source>
        <dbReference type="PROSITE" id="PS50166"/>
    </source>
</evidence>
<dbReference type="Pfam" id="PF08506">
    <property type="entry name" value="Cse1"/>
    <property type="match status" value="1"/>
</dbReference>
<dbReference type="InterPro" id="IPR011989">
    <property type="entry name" value="ARM-like"/>
</dbReference>
<dbReference type="STRING" id="51511.ENSCSAVP00000005516"/>
<dbReference type="GO" id="GO:0006606">
    <property type="term" value="P:protein import into nucleus"/>
    <property type="evidence" value="ECO:0007669"/>
    <property type="project" value="TreeGrafter"/>
</dbReference>
<keyword evidence="8" id="KW-0539">Nucleus</keyword>
<dbReference type="SUPFAM" id="SSF48371">
    <property type="entry name" value="ARM repeat"/>
    <property type="match status" value="1"/>
</dbReference>
<evidence type="ECO:0000313" key="12">
    <source>
        <dbReference type="Ensembl" id="ENSCSAVP00000005516.1"/>
    </source>
</evidence>
<dbReference type="GO" id="GO:0006611">
    <property type="term" value="P:protein export from nucleus"/>
    <property type="evidence" value="ECO:0007669"/>
    <property type="project" value="TreeGrafter"/>
</dbReference>
<feature type="domain" description="Importin N-terminal" evidence="11">
    <location>
        <begin position="30"/>
        <end position="108"/>
    </location>
</feature>
<dbReference type="GeneTree" id="ENSGT00550000074884"/>
<evidence type="ECO:0000256" key="2">
    <source>
        <dbReference type="ARBA" id="ARBA00004496"/>
    </source>
</evidence>
<evidence type="ECO:0000256" key="9">
    <source>
        <dbReference type="ARBA" id="ARBA00030693"/>
    </source>
</evidence>
<evidence type="ECO:0000256" key="5">
    <source>
        <dbReference type="ARBA" id="ARBA00022448"/>
    </source>
</evidence>
<dbReference type="FunFam" id="1.25.10.10:FF:000057">
    <property type="entry name" value="Exportin-2 isoform 1"/>
    <property type="match status" value="1"/>
</dbReference>
<reference evidence="12" key="3">
    <citation type="submission" date="2025-09" db="UniProtKB">
        <authorList>
            <consortium name="Ensembl"/>
        </authorList>
    </citation>
    <scope>IDENTIFICATION</scope>
</reference>
<dbReference type="OMA" id="AENEFLM"/>
<evidence type="ECO:0000256" key="7">
    <source>
        <dbReference type="ARBA" id="ARBA00022927"/>
    </source>
</evidence>
<reference evidence="12" key="2">
    <citation type="submission" date="2025-08" db="UniProtKB">
        <authorList>
            <consortium name="Ensembl"/>
        </authorList>
    </citation>
    <scope>IDENTIFICATION</scope>
</reference>
<dbReference type="InterPro" id="IPR005043">
    <property type="entry name" value="XPO2_C"/>
</dbReference>
<dbReference type="InterPro" id="IPR016024">
    <property type="entry name" value="ARM-type_fold"/>
</dbReference>
<dbReference type="GO" id="GO:0031267">
    <property type="term" value="F:small GTPase binding"/>
    <property type="evidence" value="ECO:0007669"/>
    <property type="project" value="InterPro"/>
</dbReference>
<dbReference type="GO" id="GO:0005829">
    <property type="term" value="C:cytosol"/>
    <property type="evidence" value="ECO:0007669"/>
    <property type="project" value="TreeGrafter"/>
</dbReference>
<dbReference type="GO" id="GO:0007589">
    <property type="term" value="P:body fluid secretion"/>
    <property type="evidence" value="ECO:0007669"/>
    <property type="project" value="Ensembl"/>
</dbReference>
<dbReference type="PANTHER" id="PTHR10997:SF8">
    <property type="entry name" value="EXPORTIN-2"/>
    <property type="match status" value="1"/>
</dbReference>
<reference evidence="13" key="1">
    <citation type="submission" date="2003-08" db="EMBL/GenBank/DDBJ databases">
        <authorList>
            <person name="Birren B."/>
            <person name="Nusbaum C."/>
            <person name="Abebe A."/>
            <person name="Abouelleil A."/>
            <person name="Adekoya E."/>
            <person name="Ait-zahra M."/>
            <person name="Allen N."/>
            <person name="Allen T."/>
            <person name="An P."/>
            <person name="Anderson M."/>
            <person name="Anderson S."/>
            <person name="Arachchi H."/>
            <person name="Armbruster J."/>
            <person name="Bachantsang P."/>
            <person name="Baldwin J."/>
            <person name="Barry A."/>
            <person name="Bayul T."/>
            <person name="Blitshsteyn B."/>
            <person name="Bloom T."/>
            <person name="Blye J."/>
            <person name="Boguslavskiy L."/>
            <person name="Borowsky M."/>
            <person name="Boukhgalter B."/>
            <person name="Brunache A."/>
            <person name="Butler J."/>
            <person name="Calixte N."/>
            <person name="Calvo S."/>
            <person name="Camarata J."/>
            <person name="Campo K."/>
            <person name="Chang J."/>
            <person name="Cheshatsang Y."/>
            <person name="Citroen M."/>
            <person name="Collymore A."/>
            <person name="Considine T."/>
            <person name="Cook A."/>
            <person name="Cooke P."/>
            <person name="Corum B."/>
            <person name="Cuomo C."/>
            <person name="David R."/>
            <person name="Dawoe T."/>
            <person name="Degray S."/>
            <person name="Dodge S."/>
            <person name="Dooley K."/>
            <person name="Dorje P."/>
            <person name="Dorjee K."/>
            <person name="Dorris L."/>
            <person name="Duffey N."/>
            <person name="Dupes A."/>
            <person name="Elkins T."/>
            <person name="Engels R."/>
            <person name="Erickson J."/>
            <person name="Farina A."/>
            <person name="Faro S."/>
            <person name="Ferreira P."/>
            <person name="Fischer H."/>
            <person name="Fitzgerald M."/>
            <person name="Foley K."/>
            <person name="Gage D."/>
            <person name="Galagan J."/>
            <person name="Gearin G."/>
            <person name="Gnerre S."/>
            <person name="Gnirke A."/>
            <person name="Goyette A."/>
            <person name="Graham J."/>
            <person name="Grandbois E."/>
            <person name="Gyaltsen K."/>
            <person name="Hafez N."/>
            <person name="Hagopian D."/>
            <person name="Hagos B."/>
            <person name="Hall J."/>
            <person name="Hatcher B."/>
            <person name="Heller A."/>
            <person name="Higgins H."/>
            <person name="Honan T."/>
            <person name="Horn A."/>
            <person name="Houde N."/>
            <person name="Hughes L."/>
            <person name="Hulme W."/>
            <person name="Husby E."/>
            <person name="Iliev I."/>
            <person name="Jaffe D."/>
            <person name="Jones C."/>
            <person name="Kamal M."/>
            <person name="Kamat A."/>
            <person name="Kamvysselis M."/>
            <person name="Karlsson E."/>
            <person name="Kells C."/>
            <person name="Kieu A."/>
            <person name="Kisner P."/>
            <person name="Kodira C."/>
            <person name="Kulbokas E."/>
            <person name="Labutti K."/>
            <person name="Lama D."/>
            <person name="Landers T."/>
            <person name="Leger J."/>
            <person name="Levine S."/>
            <person name="Lewis D."/>
            <person name="Lewis T."/>
            <person name="Lindblad-toh K."/>
            <person name="Liu X."/>
            <person name="Lokyitsang T."/>
            <person name="Lokyitsang Y."/>
            <person name="Lucien O."/>
            <person name="Lui A."/>
            <person name="Ma L.J."/>
            <person name="Mabbitt R."/>
            <person name="Macdonald J."/>
            <person name="Maclean C."/>
            <person name="Major J."/>
            <person name="Manning J."/>
            <person name="Marabella R."/>
            <person name="Maru K."/>
            <person name="Matthews C."/>
            <person name="Mauceli E."/>
            <person name="Mccarthy M."/>
            <person name="Mcdonough S."/>
            <person name="Mcghee T."/>
            <person name="Meldrim J."/>
            <person name="Meneus L."/>
            <person name="Mesirov J."/>
            <person name="Mihalev A."/>
            <person name="Mihova T."/>
            <person name="Mikkelsen T."/>
            <person name="Mlenga V."/>
            <person name="Moru K."/>
            <person name="Mozes J."/>
            <person name="Mulrain L."/>
            <person name="Munson G."/>
            <person name="Naylor J."/>
            <person name="Newes C."/>
            <person name="Nguyen C."/>
            <person name="Nguyen N."/>
            <person name="Nguyen T."/>
            <person name="Nicol R."/>
            <person name="Nielsen C."/>
            <person name="Nizzari M."/>
            <person name="Norbu C."/>
            <person name="Norbu N."/>
            <person name="O'donnell P."/>
            <person name="Okoawo O."/>
            <person name="O'leary S."/>
            <person name="Omotosho B."/>
            <person name="O'neill K."/>
            <person name="Osman S."/>
            <person name="Parker S."/>
            <person name="Perrin D."/>
            <person name="Phunkhang P."/>
            <person name="Piqani B."/>
            <person name="Purcell S."/>
            <person name="Rachupka T."/>
            <person name="Ramasamy U."/>
            <person name="Rameau R."/>
            <person name="Ray V."/>
            <person name="Raymond C."/>
            <person name="Retta R."/>
            <person name="Richardson S."/>
            <person name="Rise C."/>
            <person name="Rodriguez J."/>
            <person name="Rogers J."/>
            <person name="Rogov P."/>
            <person name="Rutman M."/>
            <person name="Schupbach R."/>
            <person name="Seaman C."/>
            <person name="Settipalli S."/>
            <person name="Sharpe T."/>
            <person name="Sheridan J."/>
            <person name="Sherpa N."/>
            <person name="Shi J."/>
            <person name="Smirnov S."/>
            <person name="Smith C."/>
            <person name="Sougnez C."/>
            <person name="Spencer B."/>
            <person name="Stalker J."/>
            <person name="Stange-thomann N."/>
            <person name="Stavropoulos S."/>
            <person name="Stetson K."/>
            <person name="Stone C."/>
            <person name="Stone S."/>
            <person name="Stubbs M."/>
            <person name="Talamas J."/>
            <person name="Tchuinga P."/>
            <person name="Tenzing P."/>
            <person name="Tesfaye S."/>
            <person name="Theodore J."/>
            <person name="Thoulutsang Y."/>
            <person name="Topham K."/>
            <person name="Towey S."/>
            <person name="Tsamla T."/>
            <person name="Tsomo N."/>
            <person name="Vallee D."/>
            <person name="Vassiliev H."/>
            <person name="Venkataraman V."/>
            <person name="Vinson J."/>
            <person name="Vo A."/>
            <person name="Wade C."/>
            <person name="Wang S."/>
            <person name="Wangchuk T."/>
            <person name="Wangdi T."/>
            <person name="Whittaker C."/>
            <person name="Wilkinson J."/>
            <person name="Wu Y."/>
            <person name="Wyman D."/>
            <person name="Yadav S."/>
            <person name="Yang S."/>
            <person name="Yang X."/>
            <person name="Yeager S."/>
            <person name="Yee E."/>
            <person name="Young G."/>
            <person name="Zainoun J."/>
            <person name="Zembeck L."/>
            <person name="Zimmer A."/>
            <person name="Zody M."/>
            <person name="Lander E."/>
        </authorList>
    </citation>
    <scope>NUCLEOTIDE SEQUENCE [LARGE SCALE GENOMIC DNA]</scope>
</reference>
<dbReference type="InterPro" id="IPR001494">
    <property type="entry name" value="Importin-beta_N"/>
</dbReference>
<name>H2YJL7_CIOSA</name>
<dbReference type="eggNOG" id="KOG1992">
    <property type="taxonomic scope" value="Eukaryota"/>
</dbReference>
<dbReference type="Gene3D" id="1.25.10.10">
    <property type="entry name" value="Leucine-rich Repeat Variant"/>
    <property type="match status" value="1"/>
</dbReference>
<evidence type="ECO:0000256" key="10">
    <source>
        <dbReference type="ARBA" id="ARBA00032265"/>
    </source>
</evidence>
<keyword evidence="13" id="KW-1185">Reference proteome</keyword>
<evidence type="ECO:0000256" key="4">
    <source>
        <dbReference type="ARBA" id="ARBA00018945"/>
    </source>
</evidence>
<comment type="subcellular location">
    <subcellularLocation>
        <location evidence="2">Cytoplasm</location>
    </subcellularLocation>
    <subcellularLocation>
        <location evidence="1">Nucleus</location>
    </subcellularLocation>
</comment>
<keyword evidence="6" id="KW-0963">Cytoplasm</keyword>
<dbReference type="PROSITE" id="PS50166">
    <property type="entry name" value="IMPORTIN_B_NT"/>
    <property type="match status" value="1"/>
</dbReference>
<sequence length="986" mass="112079">YSLNKKYMADKVYKALESTLSPDEAVRKQAEKYLENVEASAGYAVMLLKLVDDARQQQQSTSMVPLAAAITFKNFVKRNWRIVEDEPSKISEEDRNTVKCTVVDLMLTSPKQYQKQLSEAISIIGREDFPEKWPSLLEDMNKKFQSGDFHIINGVLQTAHSLFKRYRHEFRSDKLWTEIKHVLNTFAAPLTELFVNTLKLAEQNSSNVENLRVLFSSLVLITKVFYSLNYQDLPEYFEDNMETWMTHFHALLTDKAILHTQDDEEAGLVELLKSQICDNVALYAQKYDEEFAKFLPQFVTAVWNLLVNTGKEVKYDLLVSNAIGFLRSVCERQQYKSLFEDEGILVSICEKVIVPNMEFRTADEEQFEDNPEEYIRRDLEGSDVDTRRRAACDLVKGLTKFFEAPVTRIFSQYVGSMLQQYASNPSTNWKSKDAAIYLVTSLAQKGSTAKHGTTQSNQLVNLEEFFNTHILTDLNQENVNSLPVLKSDSIRFVVTFRNQLGRPNLLLVFPHLVRLLLSTGHVVHTYAAHSVERILMIKDGNSNSPLFRKEDILPHLESLLSNIFGAMGMVGSEENEYMMKALLRVVSLAQDSVLPYMPTLVEGLTQKLVIVSKNPNKPHFNHYLFEVLSLCIRSTCSKDKSAVVGFEGALFGIFTDILQRDVTEFIPYVLLPPIVVHWCNLISTPVMSLLLELHEPPVPDTYMALFPHLLAPVLWERPGNIPPLVRLMQAFIEKGGNSIGASDKFNNVLGVFQKLIASKSNDHYGFYLLNSMIEFMQPDLLEPFMKQIFSLLFQRLMKSKTGKFVRGILVFFSLHIIQTSADKFQQLIDSIQNRMFSMVLEKLIISDTQKVSGAMERKICSVGMTKLLTSCTALLDENYSHLWAPLLEALIGLFELPQDDSVADDEHFIEIEDTPGYQTAYSQLAFAGKREHDPVKVENPKLFLAQQLSSLSKQMPGKVSGMLGYLNPKAQEFLKGYVTAAQVTIS</sequence>
<dbReference type="FunCoup" id="H2YJL7">
    <property type="interactions" value="757"/>
</dbReference>
<dbReference type="SMART" id="SM00913">
    <property type="entry name" value="IBN_N"/>
    <property type="match status" value="1"/>
</dbReference>
<dbReference type="Proteomes" id="UP000007875">
    <property type="component" value="Unassembled WGS sequence"/>
</dbReference>
<comment type="similarity">
    <text evidence="3">Belongs to the XPO2/CSE1 family.</text>
</comment>
<dbReference type="GO" id="GO:0005635">
    <property type="term" value="C:nuclear envelope"/>
    <property type="evidence" value="ECO:0007669"/>
    <property type="project" value="TreeGrafter"/>
</dbReference>
<proteinExistence type="inferred from homology"/>
<dbReference type="Ensembl" id="ENSCSAVT00000005590.1">
    <property type="protein sequence ID" value="ENSCSAVP00000005516.1"/>
    <property type="gene ID" value="ENSCSAVG00000003299.1"/>
</dbReference>
<evidence type="ECO:0000313" key="13">
    <source>
        <dbReference type="Proteomes" id="UP000007875"/>
    </source>
</evidence>
<dbReference type="Pfam" id="PF03810">
    <property type="entry name" value="IBN_N"/>
    <property type="match status" value="1"/>
</dbReference>
<dbReference type="HOGENOM" id="CLU_009614_0_0_1"/>
<dbReference type="PANTHER" id="PTHR10997">
    <property type="entry name" value="IMPORTIN-7, 8, 11"/>
    <property type="match status" value="1"/>
</dbReference>
<evidence type="ECO:0000256" key="8">
    <source>
        <dbReference type="ARBA" id="ARBA00023242"/>
    </source>
</evidence>
<dbReference type="InterPro" id="IPR013713">
    <property type="entry name" value="XPO2_central"/>
</dbReference>
<keyword evidence="5" id="KW-0813">Transport</keyword>
<organism evidence="12 13">
    <name type="scientific">Ciona savignyi</name>
    <name type="common">Pacific transparent sea squirt</name>
    <dbReference type="NCBI Taxonomy" id="51511"/>
    <lineage>
        <taxon>Eukaryota</taxon>
        <taxon>Metazoa</taxon>
        <taxon>Chordata</taxon>
        <taxon>Tunicata</taxon>
        <taxon>Ascidiacea</taxon>
        <taxon>Phlebobranchia</taxon>
        <taxon>Cionidae</taxon>
        <taxon>Ciona</taxon>
    </lineage>
</organism>
<accession>H2YJL7</accession>
<dbReference type="Pfam" id="PF03378">
    <property type="entry name" value="CAS_CSE1"/>
    <property type="match status" value="1"/>
</dbReference>
<protein>
    <recommendedName>
        <fullName evidence="4">Exportin-2</fullName>
    </recommendedName>
    <alternativeName>
        <fullName evidence="10">Chromosome segregation 1-like protein</fullName>
    </alternativeName>
    <alternativeName>
        <fullName evidence="9">Importin-alpha re-exporter</fullName>
    </alternativeName>
</protein>
<evidence type="ECO:0000256" key="1">
    <source>
        <dbReference type="ARBA" id="ARBA00004123"/>
    </source>
</evidence>
<keyword evidence="7" id="KW-0653">Protein transport</keyword>
<dbReference type="InParanoid" id="H2YJL7"/>
<evidence type="ECO:0000256" key="3">
    <source>
        <dbReference type="ARBA" id="ARBA00008669"/>
    </source>
</evidence>